<dbReference type="Proteomes" id="UP000231426">
    <property type="component" value="Unassembled WGS sequence"/>
</dbReference>
<gene>
    <name evidence="2" type="ORF">COU29_00170</name>
</gene>
<keyword evidence="1" id="KW-1133">Transmembrane helix</keyword>
<comment type="caution">
    <text evidence="2">The sequence shown here is derived from an EMBL/GenBank/DDBJ whole genome shotgun (WGS) entry which is preliminary data.</text>
</comment>
<feature type="transmembrane region" description="Helical" evidence="1">
    <location>
        <begin position="12"/>
        <end position="30"/>
    </location>
</feature>
<evidence type="ECO:0000313" key="3">
    <source>
        <dbReference type="Proteomes" id="UP000231426"/>
    </source>
</evidence>
<reference evidence="3" key="1">
    <citation type="submission" date="2017-09" db="EMBL/GenBank/DDBJ databases">
        <title>Depth-based differentiation of microbial function through sediment-hosted aquifers and enrichment of novel symbionts in the deep terrestrial subsurface.</title>
        <authorList>
            <person name="Probst A.J."/>
            <person name="Ladd B."/>
            <person name="Jarett J.K."/>
            <person name="Geller-Mcgrath D.E."/>
            <person name="Sieber C.M.K."/>
            <person name="Emerson J.B."/>
            <person name="Anantharaman K."/>
            <person name="Thomas B.C."/>
            <person name="Malmstrom R."/>
            <person name="Stieglmeier M."/>
            <person name="Klingl A."/>
            <person name="Woyke T."/>
            <person name="Ryan C.M."/>
            <person name="Banfield J.F."/>
        </authorList>
    </citation>
    <scope>NUCLEOTIDE SEQUENCE [LARGE SCALE GENOMIC DNA]</scope>
</reference>
<keyword evidence="1" id="KW-0812">Transmembrane</keyword>
<name>A0A2M6W7M4_9BACT</name>
<proteinExistence type="predicted"/>
<dbReference type="EMBL" id="PFBV01000001">
    <property type="protein sequence ID" value="PIT88784.1"/>
    <property type="molecule type" value="Genomic_DNA"/>
</dbReference>
<sequence>MKNFIKENWFKLFIVLVIIVIVGVYSYQTIKPKTNQDKVNDCLKLSSDFGAEMCLELLLKQEVKQQIEQ</sequence>
<accession>A0A2M6W7M4</accession>
<dbReference type="AlphaFoldDB" id="A0A2M6W7M4"/>
<organism evidence="2 3">
    <name type="scientific">Candidatus Magasanikbacteria bacterium CG10_big_fil_rev_8_21_14_0_10_36_32</name>
    <dbReference type="NCBI Taxonomy" id="1974646"/>
    <lineage>
        <taxon>Bacteria</taxon>
        <taxon>Candidatus Magasanikiibacteriota</taxon>
    </lineage>
</organism>
<evidence type="ECO:0000256" key="1">
    <source>
        <dbReference type="SAM" id="Phobius"/>
    </source>
</evidence>
<protein>
    <submittedName>
        <fullName evidence="2">Uncharacterized protein</fullName>
    </submittedName>
</protein>
<keyword evidence="1" id="KW-0472">Membrane</keyword>
<evidence type="ECO:0000313" key="2">
    <source>
        <dbReference type="EMBL" id="PIT88784.1"/>
    </source>
</evidence>